<dbReference type="WBParaSite" id="Hba_13403">
    <property type="protein sequence ID" value="Hba_13403"/>
    <property type="gene ID" value="Hba_13403"/>
</dbReference>
<name>A0A1I7X754_HETBA</name>
<reference evidence="3" key="1">
    <citation type="submission" date="2016-11" db="UniProtKB">
        <authorList>
            <consortium name="WormBaseParasite"/>
        </authorList>
    </citation>
    <scope>IDENTIFICATION</scope>
</reference>
<accession>A0A1I7X754</accession>
<sequence length="22" mass="2396">MYVGMSVVNEPEDDSRVLRAAG</sequence>
<evidence type="ECO:0000256" key="1">
    <source>
        <dbReference type="SAM" id="MobiDB-lite"/>
    </source>
</evidence>
<feature type="region of interest" description="Disordered" evidence="1">
    <location>
        <begin position="1"/>
        <end position="22"/>
    </location>
</feature>
<proteinExistence type="predicted"/>
<dbReference type="Proteomes" id="UP000095283">
    <property type="component" value="Unplaced"/>
</dbReference>
<evidence type="ECO:0000313" key="3">
    <source>
        <dbReference type="WBParaSite" id="Hba_13403"/>
    </source>
</evidence>
<evidence type="ECO:0000313" key="2">
    <source>
        <dbReference type="Proteomes" id="UP000095283"/>
    </source>
</evidence>
<protein>
    <submittedName>
        <fullName evidence="3">GNAT family N-acetyltransferase</fullName>
    </submittedName>
</protein>
<organism evidence="2 3">
    <name type="scientific">Heterorhabditis bacteriophora</name>
    <name type="common">Entomopathogenic nematode worm</name>
    <dbReference type="NCBI Taxonomy" id="37862"/>
    <lineage>
        <taxon>Eukaryota</taxon>
        <taxon>Metazoa</taxon>
        <taxon>Ecdysozoa</taxon>
        <taxon>Nematoda</taxon>
        <taxon>Chromadorea</taxon>
        <taxon>Rhabditida</taxon>
        <taxon>Rhabditina</taxon>
        <taxon>Rhabditomorpha</taxon>
        <taxon>Strongyloidea</taxon>
        <taxon>Heterorhabditidae</taxon>
        <taxon>Heterorhabditis</taxon>
    </lineage>
</organism>
<keyword evidence="2" id="KW-1185">Reference proteome</keyword>
<dbReference type="AlphaFoldDB" id="A0A1I7X754"/>